<keyword evidence="2" id="KW-0732">Signal</keyword>
<dbReference type="Proteomes" id="UP000215902">
    <property type="component" value="Unassembled WGS sequence"/>
</dbReference>
<feature type="chain" id="PRO_5013306510" description="LCCL domain-containing protein" evidence="2">
    <location>
        <begin position="24"/>
        <end position="440"/>
    </location>
</feature>
<dbReference type="Pfam" id="PF03815">
    <property type="entry name" value="LCCL"/>
    <property type="match status" value="3"/>
</dbReference>
<dbReference type="InterPro" id="IPR004043">
    <property type="entry name" value="LCCL"/>
</dbReference>
<evidence type="ECO:0000259" key="3">
    <source>
        <dbReference type="PROSITE" id="PS50820"/>
    </source>
</evidence>
<dbReference type="InterPro" id="IPR036609">
    <property type="entry name" value="LCCL_sf"/>
</dbReference>
<accession>A0A267GNI7</accession>
<keyword evidence="5" id="KW-1185">Reference proteome</keyword>
<dbReference type="PROSITE" id="PS50820">
    <property type="entry name" value="LCCL"/>
    <property type="match status" value="3"/>
</dbReference>
<sequence length="440" mass="48468">MQLVSRAVLLAACLFLFQSVTDSAGSGGCRRVKSLPKSKKSIGKCYELRVTGGTSGRIWGTDIYTSDSRIGTAAVHAGLLRVGQTGYVRVRLLAGRNSYRGSTRHGVRTKKYGRWKLSYKFVGVSGSSSSTRVRSKTHKRTTTKRIVSKGRCRRVKSLPKSKKSIGKCYELRVTGGTSGRIWGTDIYTSDSRIGTAAVHAGLLRVGQTGYVRVRLLAGRNSYRGSTRHGVRTKKYGRWKLSYKFVGVSGSSSSTRVRSKTHKRTTTKRVVSKGGKIRRAFYRPMLGRDGCSRLRRTPVNMQAYRRMVGTCFDLLITGTASGKLWGTDIYTGDSTLGMAAVHDGLLKVGQTKYLRLRVLPGRGSYSGSRQSGITSKNYRRWSLSYQFLGVAHSGNPLGKNGTNLRSTGGAGSRSREGKKTRQRRTKKSNEEQEQQPDQGDC</sequence>
<evidence type="ECO:0000256" key="1">
    <source>
        <dbReference type="SAM" id="MobiDB-lite"/>
    </source>
</evidence>
<dbReference type="PANTHER" id="PTHR31331">
    <property type="entry name" value="LCCL DOMAIN PROTEIN (AFU_ORTHOLOGUE AFUA_5G08630)"/>
    <property type="match status" value="1"/>
</dbReference>
<reference evidence="4 5" key="1">
    <citation type="submission" date="2017-06" db="EMBL/GenBank/DDBJ databases">
        <title>A platform for efficient transgenesis in Macrostomum lignano, a flatworm model organism for stem cell research.</title>
        <authorList>
            <person name="Berezikov E."/>
        </authorList>
    </citation>
    <scope>NUCLEOTIDE SEQUENCE [LARGE SCALE GENOMIC DNA]</scope>
    <source>
        <strain evidence="4">DV1</strain>
        <tissue evidence="4">Whole organism</tissue>
    </source>
</reference>
<feature type="region of interest" description="Disordered" evidence="1">
    <location>
        <begin position="395"/>
        <end position="440"/>
    </location>
</feature>
<dbReference type="OrthoDB" id="10070753at2759"/>
<feature type="compositionally biased region" description="Acidic residues" evidence="1">
    <location>
        <begin position="430"/>
        <end position="440"/>
    </location>
</feature>
<dbReference type="SMART" id="SM00603">
    <property type="entry name" value="LCCL"/>
    <property type="match status" value="2"/>
</dbReference>
<dbReference type="Gene3D" id="2.170.130.20">
    <property type="entry name" value="LCCL-like domain"/>
    <property type="match status" value="3"/>
</dbReference>
<dbReference type="InterPro" id="IPR051957">
    <property type="entry name" value="CRISP-LCCL_domain"/>
</dbReference>
<feature type="domain" description="LCCL" evidence="3">
    <location>
        <begin position="180"/>
        <end position="242"/>
    </location>
</feature>
<gene>
    <name evidence="4" type="ORF">BOX15_Mlig028021g1</name>
</gene>
<name>A0A267GNI7_9PLAT</name>
<feature type="domain" description="LCCL" evidence="3">
    <location>
        <begin position="57"/>
        <end position="119"/>
    </location>
</feature>
<protein>
    <recommendedName>
        <fullName evidence="3">LCCL domain-containing protein</fullName>
    </recommendedName>
</protein>
<dbReference type="PANTHER" id="PTHR31331:SF1">
    <property type="entry name" value="CYSTEINE RICH SECRETORY PROTEIN LCCL DOMAIN CONTAINING 2"/>
    <property type="match status" value="1"/>
</dbReference>
<dbReference type="EMBL" id="NIVC01000225">
    <property type="protein sequence ID" value="PAA87585.1"/>
    <property type="molecule type" value="Genomic_DNA"/>
</dbReference>
<organism evidence="4 5">
    <name type="scientific">Macrostomum lignano</name>
    <dbReference type="NCBI Taxonomy" id="282301"/>
    <lineage>
        <taxon>Eukaryota</taxon>
        <taxon>Metazoa</taxon>
        <taxon>Spiralia</taxon>
        <taxon>Lophotrochozoa</taxon>
        <taxon>Platyhelminthes</taxon>
        <taxon>Rhabditophora</taxon>
        <taxon>Macrostomorpha</taxon>
        <taxon>Macrostomida</taxon>
        <taxon>Macrostomidae</taxon>
        <taxon>Macrostomum</taxon>
    </lineage>
</organism>
<feature type="signal peptide" evidence="2">
    <location>
        <begin position="1"/>
        <end position="23"/>
    </location>
</feature>
<dbReference type="STRING" id="282301.A0A267GNI7"/>
<proteinExistence type="predicted"/>
<dbReference type="SUPFAM" id="SSF69848">
    <property type="entry name" value="LCCL domain"/>
    <property type="match status" value="3"/>
</dbReference>
<evidence type="ECO:0000256" key="2">
    <source>
        <dbReference type="SAM" id="SignalP"/>
    </source>
</evidence>
<comment type="caution">
    <text evidence="4">The sequence shown here is derived from an EMBL/GenBank/DDBJ whole genome shotgun (WGS) entry which is preliminary data.</text>
</comment>
<evidence type="ECO:0000313" key="4">
    <source>
        <dbReference type="EMBL" id="PAA87585.1"/>
    </source>
</evidence>
<dbReference type="AlphaFoldDB" id="A0A267GNI7"/>
<feature type="domain" description="LCCL" evidence="3">
    <location>
        <begin position="322"/>
        <end position="384"/>
    </location>
</feature>
<evidence type="ECO:0000313" key="5">
    <source>
        <dbReference type="Proteomes" id="UP000215902"/>
    </source>
</evidence>